<dbReference type="SMART" id="SM00066">
    <property type="entry name" value="GAL4"/>
    <property type="match status" value="1"/>
</dbReference>
<dbReference type="PANTHER" id="PTHR36206">
    <property type="entry name" value="ASPERCRYPTIN BIOSYNTHESIS CLUSTER-SPECIFIC TRANSCRIPTION REGULATOR ATNN-RELATED"/>
    <property type="match status" value="1"/>
</dbReference>
<name>A0AAN7YW48_9PEZI</name>
<keyword evidence="1" id="KW-0479">Metal-binding</keyword>
<dbReference type="GO" id="GO:0008270">
    <property type="term" value="F:zinc ion binding"/>
    <property type="evidence" value="ECO:0007669"/>
    <property type="project" value="InterPro"/>
</dbReference>
<proteinExistence type="predicted"/>
<keyword evidence="6" id="KW-0539">Nucleus</keyword>
<dbReference type="PROSITE" id="PS50048">
    <property type="entry name" value="ZN2_CY6_FUNGAL_2"/>
    <property type="match status" value="1"/>
</dbReference>
<keyword evidence="5" id="KW-0804">Transcription</keyword>
<dbReference type="EMBL" id="JAWHQM010000005">
    <property type="protein sequence ID" value="KAK5627350.1"/>
    <property type="molecule type" value="Genomic_DNA"/>
</dbReference>
<dbReference type="PRINTS" id="PR00755">
    <property type="entry name" value="AFLATOXINBRP"/>
</dbReference>
<dbReference type="Gene3D" id="4.10.240.10">
    <property type="entry name" value="Zn(2)-C6 fungal-type DNA-binding domain"/>
    <property type="match status" value="1"/>
</dbReference>
<keyword evidence="10" id="KW-1185">Reference proteome</keyword>
<dbReference type="PANTHER" id="PTHR36206:SF4">
    <property type="entry name" value="HYPOTHETICAL CONSERVED PROTEIN (EUROFUNG)-RELATED"/>
    <property type="match status" value="1"/>
</dbReference>
<dbReference type="Proteomes" id="UP001305414">
    <property type="component" value="Unassembled WGS sequence"/>
</dbReference>
<evidence type="ECO:0000256" key="7">
    <source>
        <dbReference type="SAM" id="MobiDB-lite"/>
    </source>
</evidence>
<evidence type="ECO:0000313" key="10">
    <source>
        <dbReference type="Proteomes" id="UP001305414"/>
    </source>
</evidence>
<sequence length="191" mass="21267">MPAAPRIYWDLLDRYTPPVKRRATHAKARTGCLTCKRRKVKCDEAKPCCARCIKAGHKCAGYEDSRSRSRTARKGAETADDAKNGRSRHPERCPPATLRPKPCSTAGVVVPGSVEAQGPIDLVRASLTPIYLDVGDAMYFERFKCQILADLGVWCGSEYWRHTILREILVNKTVQYAALASAAMLMDIEQQ</sequence>
<dbReference type="PROSITE" id="PS00463">
    <property type="entry name" value="ZN2_CY6_FUNGAL_1"/>
    <property type="match status" value="1"/>
</dbReference>
<dbReference type="SUPFAM" id="SSF57701">
    <property type="entry name" value="Zn2/Cys6 DNA-binding domain"/>
    <property type="match status" value="1"/>
</dbReference>
<gene>
    <name evidence="9" type="ORF">RRF57_003065</name>
</gene>
<dbReference type="AlphaFoldDB" id="A0AAN7YW48"/>
<dbReference type="Pfam" id="PF00172">
    <property type="entry name" value="Zn_clus"/>
    <property type="match status" value="1"/>
</dbReference>
<protein>
    <recommendedName>
        <fullName evidence="8">Zn(2)-C6 fungal-type domain-containing protein</fullName>
    </recommendedName>
</protein>
<evidence type="ECO:0000256" key="6">
    <source>
        <dbReference type="ARBA" id="ARBA00023242"/>
    </source>
</evidence>
<keyword evidence="4" id="KW-0238">DNA-binding</keyword>
<evidence type="ECO:0000256" key="5">
    <source>
        <dbReference type="ARBA" id="ARBA00023163"/>
    </source>
</evidence>
<feature type="compositionally biased region" description="Basic and acidic residues" evidence="7">
    <location>
        <begin position="74"/>
        <end position="92"/>
    </location>
</feature>
<keyword evidence="3" id="KW-0805">Transcription regulation</keyword>
<dbReference type="GO" id="GO:0003677">
    <property type="term" value="F:DNA binding"/>
    <property type="evidence" value="ECO:0007669"/>
    <property type="project" value="UniProtKB-KW"/>
</dbReference>
<evidence type="ECO:0000256" key="4">
    <source>
        <dbReference type="ARBA" id="ARBA00023125"/>
    </source>
</evidence>
<organism evidence="9 10">
    <name type="scientific">Xylaria bambusicola</name>
    <dbReference type="NCBI Taxonomy" id="326684"/>
    <lineage>
        <taxon>Eukaryota</taxon>
        <taxon>Fungi</taxon>
        <taxon>Dikarya</taxon>
        <taxon>Ascomycota</taxon>
        <taxon>Pezizomycotina</taxon>
        <taxon>Sordariomycetes</taxon>
        <taxon>Xylariomycetidae</taxon>
        <taxon>Xylariales</taxon>
        <taxon>Xylariaceae</taxon>
        <taxon>Xylaria</taxon>
    </lineage>
</organism>
<dbReference type="InterPro" id="IPR001138">
    <property type="entry name" value="Zn2Cys6_DnaBD"/>
</dbReference>
<evidence type="ECO:0000256" key="2">
    <source>
        <dbReference type="ARBA" id="ARBA00022833"/>
    </source>
</evidence>
<feature type="domain" description="Zn(2)-C6 fungal-type" evidence="8">
    <location>
        <begin position="31"/>
        <end position="59"/>
    </location>
</feature>
<comment type="caution">
    <text evidence="9">The sequence shown here is derived from an EMBL/GenBank/DDBJ whole genome shotgun (WGS) entry which is preliminary data.</text>
</comment>
<reference evidence="9 10" key="1">
    <citation type="submission" date="2023-10" db="EMBL/GenBank/DDBJ databases">
        <title>Draft genome sequence of Xylaria bambusicola isolate GMP-LS, the root and basal stem rot pathogen of sugarcane in Indonesia.</title>
        <authorList>
            <person name="Selvaraj P."/>
            <person name="Muralishankar V."/>
            <person name="Muruganantham S."/>
            <person name="Sp S."/>
            <person name="Haryani S."/>
            <person name="Lau K.J.X."/>
            <person name="Naqvi N.I."/>
        </authorList>
    </citation>
    <scope>NUCLEOTIDE SEQUENCE [LARGE SCALE GENOMIC DNA]</scope>
    <source>
        <strain evidence="9">GMP-LS</strain>
    </source>
</reference>
<dbReference type="GO" id="GO:0000981">
    <property type="term" value="F:DNA-binding transcription factor activity, RNA polymerase II-specific"/>
    <property type="evidence" value="ECO:0007669"/>
    <property type="project" value="InterPro"/>
</dbReference>
<evidence type="ECO:0000313" key="9">
    <source>
        <dbReference type="EMBL" id="KAK5627350.1"/>
    </source>
</evidence>
<evidence type="ECO:0000256" key="1">
    <source>
        <dbReference type="ARBA" id="ARBA00022723"/>
    </source>
</evidence>
<evidence type="ECO:0000256" key="3">
    <source>
        <dbReference type="ARBA" id="ARBA00023015"/>
    </source>
</evidence>
<dbReference type="CDD" id="cd00067">
    <property type="entry name" value="GAL4"/>
    <property type="match status" value="1"/>
</dbReference>
<accession>A0AAN7YW48</accession>
<keyword evidence="2" id="KW-0862">Zinc</keyword>
<dbReference type="InterPro" id="IPR036864">
    <property type="entry name" value="Zn2-C6_fun-type_DNA-bd_sf"/>
</dbReference>
<evidence type="ECO:0000259" key="8">
    <source>
        <dbReference type="PROSITE" id="PS50048"/>
    </source>
</evidence>
<feature type="region of interest" description="Disordered" evidence="7">
    <location>
        <begin position="70"/>
        <end position="95"/>
    </location>
</feature>
<dbReference type="InterPro" id="IPR052360">
    <property type="entry name" value="Transcr_Regulatory_Proteins"/>
</dbReference>